<evidence type="ECO:0000313" key="3">
    <source>
        <dbReference type="Proteomes" id="UP000178254"/>
    </source>
</evidence>
<gene>
    <name evidence="2" type="ORF">A2538_02440</name>
</gene>
<reference evidence="2 3" key="1">
    <citation type="journal article" date="2016" name="Nat. Commun.">
        <title>Thousands of microbial genomes shed light on interconnected biogeochemical processes in an aquifer system.</title>
        <authorList>
            <person name="Anantharaman K."/>
            <person name="Brown C.T."/>
            <person name="Hug L.A."/>
            <person name="Sharon I."/>
            <person name="Castelle C.J."/>
            <person name="Probst A.J."/>
            <person name="Thomas B.C."/>
            <person name="Singh A."/>
            <person name="Wilkins M.J."/>
            <person name="Karaoz U."/>
            <person name="Brodie E.L."/>
            <person name="Williams K.H."/>
            <person name="Hubbard S.S."/>
            <person name="Banfield J.F."/>
        </authorList>
    </citation>
    <scope>NUCLEOTIDE SEQUENCE [LARGE SCALE GENOMIC DNA]</scope>
</reference>
<name>A0A1F6PCD6_9BACT</name>
<evidence type="ECO:0000259" key="1">
    <source>
        <dbReference type="Pfam" id="PF00961"/>
    </source>
</evidence>
<evidence type="ECO:0000313" key="2">
    <source>
        <dbReference type="EMBL" id="OGH93720.1"/>
    </source>
</evidence>
<dbReference type="GO" id="GO:0004519">
    <property type="term" value="F:endonuclease activity"/>
    <property type="evidence" value="ECO:0007669"/>
    <property type="project" value="InterPro"/>
</dbReference>
<protein>
    <recommendedName>
        <fullName evidence="1">Homing endonuclease LAGLIDADG domain-containing protein</fullName>
    </recommendedName>
</protein>
<organism evidence="2 3">
    <name type="scientific">Candidatus Magasanikbacteria bacterium RIFOXYD2_FULL_41_14</name>
    <dbReference type="NCBI Taxonomy" id="1798709"/>
    <lineage>
        <taxon>Bacteria</taxon>
        <taxon>Candidatus Magasanikiibacteriota</taxon>
    </lineage>
</organism>
<dbReference type="Proteomes" id="UP000178254">
    <property type="component" value="Unassembled WGS sequence"/>
</dbReference>
<feature type="domain" description="Homing endonuclease LAGLIDADG" evidence="1">
    <location>
        <begin position="27"/>
        <end position="117"/>
    </location>
</feature>
<accession>A0A1F6PCD6</accession>
<dbReference type="InterPro" id="IPR027434">
    <property type="entry name" value="Homing_endonucl"/>
</dbReference>
<dbReference type="EMBL" id="MFRE01000022">
    <property type="protein sequence ID" value="OGH93720.1"/>
    <property type="molecule type" value="Genomic_DNA"/>
</dbReference>
<dbReference type="InterPro" id="IPR004860">
    <property type="entry name" value="LAGLIDADG_dom"/>
</dbReference>
<proteinExistence type="predicted"/>
<sequence length="175" mass="20708">MTERKEGNTEGREFVSVILTNEEKAYIAGFLDGDGSIMFQFIRRKDYVNGYQVRASIVFYQKDIHVAHLRWLKTKLNSVGYVRIRNDNMAEYTIVGIQLVLQILEQLSPYLRLKKSHVDVARKIANLLPRYQRLDKKLLLKVGKYIDQFQQLNYSKRRRNTTMAVRKFFDTPRND</sequence>
<comment type="caution">
    <text evidence="2">The sequence shown here is derived from an EMBL/GenBank/DDBJ whole genome shotgun (WGS) entry which is preliminary data.</text>
</comment>
<dbReference type="SUPFAM" id="SSF55608">
    <property type="entry name" value="Homing endonucleases"/>
    <property type="match status" value="1"/>
</dbReference>
<dbReference type="AlphaFoldDB" id="A0A1F6PCD6"/>
<dbReference type="Pfam" id="PF00961">
    <property type="entry name" value="LAGLIDADG_1"/>
    <property type="match status" value="1"/>
</dbReference>
<dbReference type="Gene3D" id="3.10.28.10">
    <property type="entry name" value="Homing endonucleases"/>
    <property type="match status" value="1"/>
</dbReference>